<evidence type="ECO:0000256" key="2">
    <source>
        <dbReference type="SAM" id="MobiDB-lite"/>
    </source>
</evidence>
<dbReference type="PANTHER" id="PTHR10068:SF14">
    <property type="entry name" value="CELL WALL ADHESIN EAP1"/>
    <property type="match status" value="1"/>
</dbReference>
<feature type="region of interest" description="Disordered" evidence="2">
    <location>
        <begin position="821"/>
        <end position="1059"/>
    </location>
</feature>
<gene>
    <name evidence="6" type="ORF">CYJ86_03175</name>
</gene>
<feature type="compositionally biased region" description="Polar residues" evidence="2">
    <location>
        <begin position="93"/>
        <end position="115"/>
    </location>
</feature>
<dbReference type="PANTHER" id="PTHR10068">
    <property type="entry name" value="BONE MARROW PROTEOGLYCAN"/>
    <property type="match status" value="1"/>
</dbReference>
<feature type="compositionally biased region" description="Polar residues" evidence="2">
    <location>
        <begin position="1019"/>
        <end position="1029"/>
    </location>
</feature>
<dbReference type="InterPro" id="IPR041495">
    <property type="entry name" value="Mub_B2"/>
</dbReference>
<dbReference type="InterPro" id="IPR008966">
    <property type="entry name" value="Adhesion_dom_sf"/>
</dbReference>
<feature type="compositionally biased region" description="Polar residues" evidence="2">
    <location>
        <begin position="979"/>
        <end position="991"/>
    </location>
</feature>
<feature type="region of interest" description="Disordered" evidence="2">
    <location>
        <begin position="93"/>
        <end position="119"/>
    </location>
</feature>
<dbReference type="SUPFAM" id="SSF49401">
    <property type="entry name" value="Bacterial adhesins"/>
    <property type="match status" value="1"/>
</dbReference>
<dbReference type="InterPro" id="IPR041558">
    <property type="entry name" value="MucBP_2"/>
</dbReference>
<evidence type="ECO:0000256" key="1">
    <source>
        <dbReference type="ARBA" id="ARBA00022729"/>
    </source>
</evidence>
<feature type="domain" description="YSIRK Gram-positive signal peptide" evidence="3">
    <location>
        <begin position="18"/>
        <end position="39"/>
    </location>
</feature>
<name>A0AB36X5E5_LACGS</name>
<dbReference type="RefSeq" id="WP_101890743.1">
    <property type="nucleotide sequence ID" value="NZ_PKKC01000001.1"/>
</dbReference>
<evidence type="ECO:0000259" key="5">
    <source>
        <dbReference type="Pfam" id="PF17966"/>
    </source>
</evidence>
<feature type="domain" description="Mucin binding" evidence="4">
    <location>
        <begin position="622"/>
        <end position="693"/>
    </location>
</feature>
<feature type="compositionally biased region" description="Polar residues" evidence="2">
    <location>
        <begin position="1040"/>
        <end position="1059"/>
    </location>
</feature>
<dbReference type="Gene3D" id="3.10.20.470">
    <property type="match status" value="1"/>
</dbReference>
<dbReference type="Proteomes" id="UP000234740">
    <property type="component" value="Unassembled WGS sequence"/>
</dbReference>
<evidence type="ECO:0000259" key="4">
    <source>
        <dbReference type="Pfam" id="PF17965"/>
    </source>
</evidence>
<organism evidence="6 7">
    <name type="scientific">Lactobacillus gasseri</name>
    <dbReference type="NCBI Taxonomy" id="1596"/>
    <lineage>
        <taxon>Bacteria</taxon>
        <taxon>Bacillati</taxon>
        <taxon>Bacillota</taxon>
        <taxon>Bacilli</taxon>
        <taxon>Lactobacillales</taxon>
        <taxon>Lactobacillaceae</taxon>
        <taxon>Lactobacillus</taxon>
    </lineage>
</organism>
<feature type="compositionally biased region" description="Basic and acidic residues" evidence="2">
    <location>
        <begin position="946"/>
        <end position="973"/>
    </location>
</feature>
<accession>A0AB36X5E5</accession>
<feature type="compositionally biased region" description="Basic and acidic residues" evidence="2">
    <location>
        <begin position="827"/>
        <end position="938"/>
    </location>
</feature>
<dbReference type="InterPro" id="IPR005877">
    <property type="entry name" value="YSIRK_signal_dom"/>
</dbReference>
<reference evidence="6 7" key="1">
    <citation type="submission" date="2017-12" db="EMBL/GenBank/DDBJ databases">
        <title>Phylogenetic diversity of female urinary microbiome.</title>
        <authorList>
            <person name="Thomas-White K."/>
            <person name="Wolfe A.J."/>
        </authorList>
    </citation>
    <scope>NUCLEOTIDE SEQUENCE [LARGE SCALE GENOMIC DNA]</scope>
    <source>
        <strain evidence="6 7">UMB0099</strain>
    </source>
</reference>
<dbReference type="Pfam" id="PF04650">
    <property type="entry name" value="YSIRK_signal"/>
    <property type="match status" value="1"/>
</dbReference>
<sequence length="1087" mass="118944">MLSRNNNRFNELKEISPRYSIRKFTVGAASVLIGMSIFGLNSQTARADSINENDTNKQNPAIEQKSDKALTATPASDIKNVVVTAKNVDAQNQVPAETSNGNTSSKQNTINTNKENSQRAELQIENTRKVVAANKEESTQDTTAIQNQAKPVAKENYSVIQHDVIANNGNTPHDSGYVQLNLGLQIKNTKNINPGDYIDIDLGLPLQSGQQKTYSDGLAEKNTPVTIKDNAGKTDTIGSIATVGNIPNEFYRLSFNDHIQKYGTVLLNLDLKQYSLIQRAISTVGYSHEKNGPTSYSAQDDLVIGDGAYKFTSGLSVPVKYIPQESNGSVIQRVGENTWIQGRSTGKNSRVWTVYPDGSFTVNDKSALGLDGIVYFSKNFGNSATVTVYTLSNNPYFDSNYASDDDIKEQIESAFAQLKSTNNLDQIAQDNSNVGFSINKIPENDISIAVTHNDNSEKAYSTVMRADGSKYSGDQLMLSRTYHITVNGAKLGQIYSLPISFVSEITKSGVNVSKPANITKPEQDKIQTYQDSNKYEVLNNDLNNAYPILYKGIMIDNPGLMNFMKNNLATWIDVKNDEDPSDELLGPAAYTLNVSVVNQPTNLKPQNIANGNSSSGQQLDRTILVVFQDLDENNKNILSKDLTGLSGADAGYSTANDIKALEAQHYELVSDDTNGQNLKFGNQEQIFYVKFRHVLKKEKQENKSVSRNITYVDDKGNPVKGSPDGKTSYVQSASFVRFPVKDLVTGVVGYSINNDGAIDTQDGTIDTQDGTHAWKAIGSNYFEKVISKDPASLGFEHVNYAVIPEKTVDANTKDQEIQVIYSGTTKNPDKPSKPSKPDKPETPNKPDKPSEPSKPTKPETPNKPDKPSEPSKPTKPETPNKPDKPSEPSKPTKPETPNKPDKPSEPSKPAKPETPNKPDKPSEPSKPDKPETPNKPDKPSQPTKPNKPEVPNKSDKSNESSKPDKTSDVKPTESVKLIHQTTADTSKNQSESIKEENLSKPKAVLDKTSFSPLARRNSPLVNEKTNTLESSKDSTKNTKNRTVNSSKELPQTSSNTQQSINDEVIGSVALSIGLIGLAGVKKRKNAR</sequence>
<feature type="compositionally biased region" description="Basic and acidic residues" evidence="2">
    <location>
        <begin position="992"/>
        <end position="1005"/>
    </location>
</feature>
<feature type="domain" description="Mub B2-like" evidence="5">
    <location>
        <begin position="697"/>
        <end position="823"/>
    </location>
</feature>
<comment type="caution">
    <text evidence="6">The sequence shown here is derived from an EMBL/GenBank/DDBJ whole genome shotgun (WGS) entry which is preliminary data.</text>
</comment>
<evidence type="ECO:0000259" key="3">
    <source>
        <dbReference type="Pfam" id="PF04650"/>
    </source>
</evidence>
<evidence type="ECO:0000313" key="6">
    <source>
        <dbReference type="EMBL" id="PKZ91488.1"/>
    </source>
</evidence>
<dbReference type="EMBL" id="PKKC01000001">
    <property type="protein sequence ID" value="PKZ91488.1"/>
    <property type="molecule type" value="Genomic_DNA"/>
</dbReference>
<dbReference type="Gene3D" id="2.60.40.4300">
    <property type="match status" value="1"/>
</dbReference>
<dbReference type="AlphaFoldDB" id="A0AB36X5E5"/>
<evidence type="ECO:0000313" key="7">
    <source>
        <dbReference type="Proteomes" id="UP000234740"/>
    </source>
</evidence>
<protein>
    <submittedName>
        <fullName evidence="6">Adhesin</fullName>
    </submittedName>
</protein>
<dbReference type="Pfam" id="PF17966">
    <property type="entry name" value="Muc_B2"/>
    <property type="match status" value="1"/>
</dbReference>
<proteinExistence type="predicted"/>
<dbReference type="NCBIfam" id="TIGR01168">
    <property type="entry name" value="YSIRK_signal"/>
    <property type="match status" value="1"/>
</dbReference>
<keyword evidence="1" id="KW-0732">Signal</keyword>
<dbReference type="Pfam" id="PF17965">
    <property type="entry name" value="MucBP_2"/>
    <property type="match status" value="1"/>
</dbReference>